<protein>
    <recommendedName>
        <fullName evidence="2">YprB ribonuclease H-like domain-containing protein</fullName>
    </recommendedName>
</protein>
<comment type="caution">
    <text evidence="3">The sequence shown here is derived from an EMBL/GenBank/DDBJ whole genome shotgun (WGS) entry which is preliminary data.</text>
</comment>
<evidence type="ECO:0000313" key="4">
    <source>
        <dbReference type="Proteomes" id="UP000092024"/>
    </source>
</evidence>
<dbReference type="PANTHER" id="PTHR38462">
    <property type="entry name" value="EXONUCLEASE-LIKE PROTEIN"/>
    <property type="match status" value="1"/>
</dbReference>
<proteinExistence type="predicted"/>
<reference evidence="3 4" key="1">
    <citation type="submission" date="2016-05" db="EMBL/GenBank/DDBJ databases">
        <title>Paenibacillus oryzae. sp. nov., isolated from the rice root.</title>
        <authorList>
            <person name="Zhang J."/>
            <person name="Zhang X."/>
        </authorList>
    </citation>
    <scope>NUCLEOTIDE SEQUENCE [LARGE SCALE GENOMIC DNA]</scope>
    <source>
        <strain evidence="3 4">1DrF-4</strain>
    </source>
</reference>
<dbReference type="AlphaFoldDB" id="A0A1A5YN00"/>
<keyword evidence="4" id="KW-1185">Reference proteome</keyword>
<feature type="region of interest" description="Disordered" evidence="1">
    <location>
        <begin position="46"/>
        <end position="67"/>
    </location>
</feature>
<dbReference type="PANTHER" id="PTHR38462:SF1">
    <property type="entry name" value="YPRB RIBONUCLEASE H-LIKE DOMAIN-CONTAINING PROTEIN"/>
    <property type="match status" value="1"/>
</dbReference>
<name>A0A1A5YN00_9BACL</name>
<accession>A0A1A5YN00</accession>
<dbReference type="Gene3D" id="3.30.420.10">
    <property type="entry name" value="Ribonuclease H-like superfamily/Ribonuclease H"/>
    <property type="match status" value="1"/>
</dbReference>
<dbReference type="RefSeq" id="WP_068680994.1">
    <property type="nucleotide sequence ID" value="NZ_LYPA01000042.1"/>
</dbReference>
<dbReference type="STRING" id="1844972.A7K91_21925"/>
<feature type="region of interest" description="Disordered" evidence="1">
    <location>
        <begin position="1"/>
        <end position="28"/>
    </location>
</feature>
<gene>
    <name evidence="3" type="ORF">A7K91_21925</name>
</gene>
<dbReference type="InterPro" id="IPR036397">
    <property type="entry name" value="RNaseH_sf"/>
</dbReference>
<dbReference type="EMBL" id="LYPA01000042">
    <property type="protein sequence ID" value="OBR66984.1"/>
    <property type="molecule type" value="Genomic_DNA"/>
</dbReference>
<organism evidence="3 4">
    <name type="scientific">Paenibacillus oryzae</name>
    <dbReference type="NCBI Taxonomy" id="1844972"/>
    <lineage>
        <taxon>Bacteria</taxon>
        <taxon>Bacillati</taxon>
        <taxon>Bacillota</taxon>
        <taxon>Bacilli</taxon>
        <taxon>Bacillales</taxon>
        <taxon>Paenibacillaceae</taxon>
        <taxon>Paenibacillus</taxon>
    </lineage>
</organism>
<dbReference type="InterPro" id="IPR012337">
    <property type="entry name" value="RNaseH-like_sf"/>
</dbReference>
<evidence type="ECO:0000313" key="3">
    <source>
        <dbReference type="EMBL" id="OBR66984.1"/>
    </source>
</evidence>
<feature type="compositionally biased region" description="Low complexity" evidence="1">
    <location>
        <begin position="18"/>
        <end position="28"/>
    </location>
</feature>
<dbReference type="Pfam" id="PF13482">
    <property type="entry name" value="RNase_H_2"/>
    <property type="match status" value="1"/>
</dbReference>
<evidence type="ECO:0000256" key="1">
    <source>
        <dbReference type="SAM" id="MobiDB-lite"/>
    </source>
</evidence>
<dbReference type="Proteomes" id="UP000092024">
    <property type="component" value="Unassembled WGS sequence"/>
</dbReference>
<sequence length="462" mass="51782">MSGFKERMNRLRGGGSNSGSEIPEALADEASAAAIEEELLRSEGEKLAAKSAAAMPDLSEQEPGVDPEEAVWRQMGVILRQTDKGCYLQRRIQYPGVFSHGTHTLNEWRSAEEGLRKFHGSRGEIGEEAILYLDLETTGLGSGTGNVPFMVGLAYMESGFWVVEQNLIRHPSEERAMLHELALRIGRCSHLATYNGKSFDWPLVKSRMIMNAIPLPSEEPAHLDFLHPSRSIWRNTLPSLKLSYVEEERLGIQREEDVPGSLAPSLYFQYLASGDPSPLEGVFRHNESDLLSLVCLSVRFGLLLSGEIFNRIPYPEEAEELVRCGLWLEKMGLASLAEPLYLLAEGKEADSSLWLKLAERDKKAGNFERAVLLWQKVVCISGSRIGPDAQEACVQLSMYFEHRVKDLQQGLLFAEMALRGAEERETLLKRGEKRKHDAVGMRARVERLRRKAGVQHHLECGE</sequence>
<evidence type="ECO:0000259" key="2">
    <source>
        <dbReference type="Pfam" id="PF13482"/>
    </source>
</evidence>
<dbReference type="SUPFAM" id="SSF53098">
    <property type="entry name" value="Ribonuclease H-like"/>
    <property type="match status" value="1"/>
</dbReference>
<dbReference type="GO" id="GO:0003676">
    <property type="term" value="F:nucleic acid binding"/>
    <property type="evidence" value="ECO:0007669"/>
    <property type="project" value="InterPro"/>
</dbReference>
<feature type="domain" description="YprB ribonuclease H-like" evidence="2">
    <location>
        <begin position="131"/>
        <end position="296"/>
    </location>
</feature>
<dbReference type="InterPro" id="IPR038720">
    <property type="entry name" value="YprB_RNase_H-like_dom"/>
</dbReference>
<dbReference type="OrthoDB" id="9790530at2"/>